<gene>
    <name evidence="4" type="primary">LOC115031565</name>
</gene>
<feature type="compositionally biased region" description="Polar residues" evidence="1">
    <location>
        <begin position="192"/>
        <end position="203"/>
    </location>
</feature>
<feature type="compositionally biased region" description="Pro residues" evidence="1">
    <location>
        <begin position="84"/>
        <end position="129"/>
    </location>
</feature>
<dbReference type="InterPro" id="IPR003036">
    <property type="entry name" value="Gag_P30"/>
</dbReference>
<dbReference type="RefSeq" id="XP_029336004.1">
    <property type="nucleotide sequence ID" value="XM_029480144.1"/>
</dbReference>
<keyword evidence="3" id="KW-1185">Reference proteome</keyword>
<dbReference type="Gene3D" id="1.10.375.10">
    <property type="entry name" value="Human Immunodeficiency Virus Type 1 Capsid Protein"/>
    <property type="match status" value="1"/>
</dbReference>
<name>A0A6P7R959_MUSCR</name>
<dbReference type="Pfam" id="PF02093">
    <property type="entry name" value="Gag_p30"/>
    <property type="match status" value="1"/>
</dbReference>
<evidence type="ECO:0000256" key="1">
    <source>
        <dbReference type="SAM" id="MobiDB-lite"/>
    </source>
</evidence>
<accession>A0A6P7R959</accession>
<dbReference type="InterPro" id="IPR036875">
    <property type="entry name" value="Znf_CCHC_sf"/>
</dbReference>
<dbReference type="InterPro" id="IPR050462">
    <property type="entry name" value="Retroviral_Gag-Pol_poly"/>
</dbReference>
<proteinExistence type="predicted"/>
<feature type="domain" description="Core shell protein Gag P30" evidence="2">
    <location>
        <begin position="218"/>
        <end position="414"/>
    </location>
</feature>
<feature type="compositionally biased region" description="Pro residues" evidence="1">
    <location>
        <begin position="36"/>
        <end position="58"/>
    </location>
</feature>
<dbReference type="SUPFAM" id="SSF57756">
    <property type="entry name" value="Retrovirus zinc finger-like domains"/>
    <property type="match status" value="1"/>
</dbReference>
<dbReference type="GO" id="GO:0003676">
    <property type="term" value="F:nucleic acid binding"/>
    <property type="evidence" value="ECO:0007669"/>
    <property type="project" value="InterPro"/>
</dbReference>
<dbReference type="Proteomes" id="UP000515126">
    <property type="component" value="Chromosome 7"/>
</dbReference>
<evidence type="ECO:0000313" key="3">
    <source>
        <dbReference type="Proteomes" id="UP000515126"/>
    </source>
</evidence>
<evidence type="ECO:0000313" key="4">
    <source>
        <dbReference type="RefSeq" id="XP_029336004.1"/>
    </source>
</evidence>
<dbReference type="Gene3D" id="4.10.60.10">
    <property type="entry name" value="Zinc finger, CCHC-type"/>
    <property type="match status" value="1"/>
</dbReference>
<dbReference type="SUPFAM" id="SSF47943">
    <property type="entry name" value="Retrovirus capsid protein, N-terminal core domain"/>
    <property type="match status" value="1"/>
</dbReference>
<feature type="compositionally biased region" description="Low complexity" evidence="1">
    <location>
        <begin position="22"/>
        <end position="35"/>
    </location>
</feature>
<dbReference type="GO" id="GO:0019068">
    <property type="term" value="P:virion assembly"/>
    <property type="evidence" value="ECO:0007669"/>
    <property type="project" value="InterPro"/>
</dbReference>
<evidence type="ECO:0000259" key="2">
    <source>
        <dbReference type="Pfam" id="PF02093"/>
    </source>
</evidence>
<dbReference type="AlphaFoldDB" id="A0A6P7R959"/>
<organism evidence="3 4">
    <name type="scientific">Mus caroli</name>
    <name type="common">Ryukyu mouse</name>
    <name type="synonym">Ricefield mouse</name>
    <dbReference type="NCBI Taxonomy" id="10089"/>
    <lineage>
        <taxon>Eukaryota</taxon>
        <taxon>Metazoa</taxon>
        <taxon>Chordata</taxon>
        <taxon>Craniata</taxon>
        <taxon>Vertebrata</taxon>
        <taxon>Euteleostomi</taxon>
        <taxon>Mammalia</taxon>
        <taxon>Eutheria</taxon>
        <taxon>Euarchontoglires</taxon>
        <taxon>Glires</taxon>
        <taxon>Rodentia</taxon>
        <taxon>Myomorpha</taxon>
        <taxon>Muroidea</taxon>
        <taxon>Muridae</taxon>
        <taxon>Murinae</taxon>
        <taxon>Mus</taxon>
        <taxon>Mus</taxon>
    </lineage>
</organism>
<dbReference type="PANTHER" id="PTHR33166">
    <property type="entry name" value="GAG_P30 DOMAIN-CONTAINING PROTEIN"/>
    <property type="match status" value="1"/>
</dbReference>
<dbReference type="KEGG" id="mcal:115031565"/>
<dbReference type="GeneID" id="115031565"/>
<feature type="region of interest" description="Disordered" evidence="1">
    <location>
        <begin position="1"/>
        <end position="161"/>
    </location>
</feature>
<dbReference type="InterPro" id="IPR008919">
    <property type="entry name" value="Retrov_capsid_N"/>
</dbReference>
<reference evidence="4" key="1">
    <citation type="submission" date="2025-08" db="UniProtKB">
        <authorList>
            <consortium name="RefSeq"/>
        </authorList>
    </citation>
    <scope>IDENTIFICATION</scope>
</reference>
<feature type="compositionally biased region" description="Pro residues" evidence="1">
    <location>
        <begin position="136"/>
        <end position="148"/>
    </location>
</feature>
<dbReference type="GO" id="GO:0008270">
    <property type="term" value="F:zinc ion binding"/>
    <property type="evidence" value="ECO:0007669"/>
    <property type="project" value="InterPro"/>
</dbReference>
<protein>
    <submittedName>
        <fullName evidence="4">Cell wall protein RBR3-like</fullName>
    </submittedName>
</protein>
<sequence length="481" mass="54446">MGNKTSKPYIQNSPLLHSCQCPSQSKPRPQPSSKSKPPPQPEPSPQPSPSPQSKPPPQSSSKSKPRPQPSSKSKPRPQPSSKSKPPPQPSSKSKPPPQPSSKSKPPPQPSSKSKPPPQPSSKSKPPPQPSSKSKPSPQPSPSPQPQPLPHQLDHSPSFPLPTSNWDLLPYASDSLQTAGSSSLTRSPAADLSNWNPQSPPLSTSRSCIAYVPLTTTALLKWKMQYPSFSKNPSSLISLMESIFSIHFPSLDDCENILAIFFTSEERSRILTEAEKAFFRMGTQTGRWRADEVDCVLPTWRPDSRTEKDRRELRYYHKALLEGMRQAAWKSTNFLRVLCTIQHPKESPFEFLERLLKVYRKHTHIDPDDPINFREINQMFVDNSASDIRNAIQNQYGFEYMTRSELLKIAQRVFDNRESDEVLIAKTVIKCLTESGIFCDSFSRGQRPQRLRRDQCAYCKRLGHWKNECPYRRQVCSRRGQF</sequence>
<feature type="compositionally biased region" description="Polar residues" evidence="1">
    <location>
        <begin position="1"/>
        <end position="15"/>
    </location>
</feature>
<feature type="region of interest" description="Disordered" evidence="1">
    <location>
        <begin position="177"/>
        <end position="203"/>
    </location>
</feature>